<dbReference type="EMBL" id="LAZR01061442">
    <property type="protein sequence ID" value="KKK63571.1"/>
    <property type="molecule type" value="Genomic_DNA"/>
</dbReference>
<comment type="caution">
    <text evidence="1">The sequence shown here is derived from an EMBL/GenBank/DDBJ whole genome shotgun (WGS) entry which is preliminary data.</text>
</comment>
<accession>A0A0F8ZUC5</accession>
<organism evidence="1">
    <name type="scientific">marine sediment metagenome</name>
    <dbReference type="NCBI Taxonomy" id="412755"/>
    <lineage>
        <taxon>unclassified sequences</taxon>
        <taxon>metagenomes</taxon>
        <taxon>ecological metagenomes</taxon>
    </lineage>
</organism>
<proteinExistence type="predicted"/>
<sequence>MKTPGHSRDRAFALTATGEKVRQIDFGSPKATLFGQIAYGQARELSEVSTQLQIRSERIKPAGLLHDLSPSCTPSPIMLTDRGHANHGYRTGLTFAGPGAAGHHLTDCFRLL</sequence>
<evidence type="ECO:0000313" key="1">
    <source>
        <dbReference type="EMBL" id="KKK63571.1"/>
    </source>
</evidence>
<protein>
    <submittedName>
        <fullName evidence="1">Uncharacterized protein</fullName>
    </submittedName>
</protein>
<name>A0A0F8ZUC5_9ZZZZ</name>
<reference evidence="1" key="1">
    <citation type="journal article" date="2015" name="Nature">
        <title>Complex archaea that bridge the gap between prokaryotes and eukaryotes.</title>
        <authorList>
            <person name="Spang A."/>
            <person name="Saw J.H."/>
            <person name="Jorgensen S.L."/>
            <person name="Zaremba-Niedzwiedzka K."/>
            <person name="Martijn J."/>
            <person name="Lind A.E."/>
            <person name="van Eijk R."/>
            <person name="Schleper C."/>
            <person name="Guy L."/>
            <person name="Ettema T.J."/>
        </authorList>
    </citation>
    <scope>NUCLEOTIDE SEQUENCE</scope>
</reference>
<dbReference type="AlphaFoldDB" id="A0A0F8ZUC5"/>
<gene>
    <name evidence="1" type="ORF">LCGC14_2992940</name>
</gene>